<dbReference type="KEGG" id="aei:AOY20_13395"/>
<name>A0A0N9VFV5_9GAMM</name>
<dbReference type="RefSeq" id="WP_054582334.1">
    <property type="nucleotide sequence ID" value="NZ_CP012808.1"/>
</dbReference>
<proteinExistence type="predicted"/>
<evidence type="ECO:0000313" key="1">
    <source>
        <dbReference type="EMBL" id="ALH96455.1"/>
    </source>
</evidence>
<gene>
    <name evidence="1" type="ORF">AOY20_13395</name>
</gene>
<evidence type="ECO:0000313" key="2">
    <source>
        <dbReference type="Proteomes" id="UP000064939"/>
    </source>
</evidence>
<dbReference type="Proteomes" id="UP000064939">
    <property type="component" value="Chromosome"/>
</dbReference>
<dbReference type="AlphaFoldDB" id="A0A0N9VFV5"/>
<organism evidence="1 2">
    <name type="scientific">Acinetobacter equi</name>
    <dbReference type="NCBI Taxonomy" id="1324350"/>
    <lineage>
        <taxon>Bacteria</taxon>
        <taxon>Pseudomonadati</taxon>
        <taxon>Pseudomonadota</taxon>
        <taxon>Gammaproteobacteria</taxon>
        <taxon>Moraxellales</taxon>
        <taxon>Moraxellaceae</taxon>
        <taxon>Acinetobacter</taxon>
    </lineage>
</organism>
<accession>A0A0N9VFV5</accession>
<keyword evidence="2" id="KW-1185">Reference proteome</keyword>
<reference evidence="1 2" key="1">
    <citation type="journal article" date="2015" name="Int. J. Syst. Evol. Microbiol.">
        <title>Acinetobacter equi sp. nov. isolated from horse faeces.</title>
        <authorList>
            <person name="Poppel M.T."/>
            <person name="Skiebe E."/>
            <person name="Laue M."/>
            <person name="Bergmann H."/>
            <person name="Ebersberger I."/>
            <person name="Garn T."/>
            <person name="Fruth A."/>
            <person name="Baumgardt S."/>
            <person name="Busse H.J."/>
            <person name="Wilharm G."/>
        </authorList>
    </citation>
    <scope>NUCLEOTIDE SEQUENCE [LARGE SCALE GENOMIC DNA]</scope>
    <source>
        <strain evidence="1 2">114</strain>
    </source>
</reference>
<sequence>MRYKIIDVYQNENITSYIAKCLKLHSPQFIIIESAQTLCLNLDIIEVDHQQSKATWATGEEISLKILHSFDSFDQNYLS</sequence>
<protein>
    <submittedName>
        <fullName evidence="1">Uncharacterized protein</fullName>
    </submittedName>
</protein>
<dbReference type="EMBL" id="CP012808">
    <property type="protein sequence ID" value="ALH96455.1"/>
    <property type="molecule type" value="Genomic_DNA"/>
</dbReference>
<dbReference type="OrthoDB" id="6693818at2"/>